<dbReference type="GO" id="GO:0008324">
    <property type="term" value="F:monoatomic cation transmembrane transporter activity"/>
    <property type="evidence" value="ECO:0007669"/>
    <property type="project" value="InterPro"/>
</dbReference>
<dbReference type="PANTHER" id="PTHR43840">
    <property type="entry name" value="MITOCHONDRIAL METAL TRANSPORTER 1-RELATED"/>
    <property type="match status" value="1"/>
</dbReference>
<dbReference type="PANTHER" id="PTHR43840:SF15">
    <property type="entry name" value="MITOCHONDRIAL METAL TRANSPORTER 1-RELATED"/>
    <property type="match status" value="1"/>
</dbReference>
<feature type="transmembrane region" description="Helical" evidence="7">
    <location>
        <begin position="12"/>
        <end position="32"/>
    </location>
</feature>
<proteinExistence type="inferred from homology"/>
<dbReference type="FunFam" id="1.20.1510.10:FF:000006">
    <property type="entry name" value="Divalent cation efflux transporter"/>
    <property type="match status" value="1"/>
</dbReference>
<comment type="similarity">
    <text evidence="2">Belongs to the cation diffusion facilitator (CDF) transporter (TC 2.A.4) family.</text>
</comment>
<evidence type="ECO:0000313" key="11">
    <source>
        <dbReference type="Proteomes" id="UP000383971"/>
    </source>
</evidence>
<reference evidence="10 11" key="1">
    <citation type="submission" date="2019-08" db="EMBL/GenBank/DDBJ databases">
        <authorList>
            <person name="Peeters C."/>
        </authorList>
    </citation>
    <scope>NUCLEOTIDE SEQUENCE [LARGE SCALE GENOMIC DNA]</scope>
    <source>
        <strain evidence="10 11">LMG 31111</strain>
    </source>
</reference>
<dbReference type="Gene3D" id="3.30.70.1350">
    <property type="entry name" value="Cation efflux protein, cytoplasmic domain"/>
    <property type="match status" value="1"/>
</dbReference>
<dbReference type="SUPFAM" id="SSF161111">
    <property type="entry name" value="Cation efflux protein transmembrane domain-like"/>
    <property type="match status" value="1"/>
</dbReference>
<keyword evidence="3" id="KW-0813">Transport</keyword>
<sequence>MDRHDAATRSTLVSVWVNLVLSIAQVAIGLLARSQALVADGIHSLSDLISDFIVIAANRQSGLAPDANHPYGHHRFETAASLLLGVLMLGVAAGIGWTAVTRLFSPASIPVVHASAIWAAALALLAKELLFRYMLTVGRRVDSKMLIANAWHARSDAASSLVVLAGILANSFGFPLGDPIASVIVAAMVARMGVQIGWAALSDLMDHSAADEAILAIEHAVAGVSGVRGFHDLRTRTVGDFVLVDIHIEVDEFLSVRDGHQIAESVHHRLKAIPRVLDVMTHVDPVPAASH</sequence>
<evidence type="ECO:0000256" key="7">
    <source>
        <dbReference type="SAM" id="Phobius"/>
    </source>
</evidence>
<dbReference type="EMBL" id="CABPSE010000002">
    <property type="protein sequence ID" value="VVD79613.1"/>
    <property type="molecule type" value="Genomic_DNA"/>
</dbReference>
<dbReference type="InterPro" id="IPR027470">
    <property type="entry name" value="Cation_efflux_CTD"/>
</dbReference>
<comment type="subcellular location">
    <subcellularLocation>
        <location evidence="1">Membrane</location>
        <topology evidence="1">Multi-pass membrane protein</topology>
    </subcellularLocation>
</comment>
<dbReference type="NCBIfam" id="TIGR01297">
    <property type="entry name" value="CDF"/>
    <property type="match status" value="1"/>
</dbReference>
<evidence type="ECO:0000259" key="8">
    <source>
        <dbReference type="Pfam" id="PF01545"/>
    </source>
</evidence>
<keyword evidence="6 7" id="KW-0472">Membrane</keyword>
<dbReference type="InterPro" id="IPR027469">
    <property type="entry name" value="Cation_efflux_TMD_sf"/>
</dbReference>
<keyword evidence="4 7" id="KW-0812">Transmembrane</keyword>
<dbReference type="InterPro" id="IPR036837">
    <property type="entry name" value="Cation_efflux_CTD_sf"/>
</dbReference>
<feature type="domain" description="Cation efflux protein cytoplasmic" evidence="9">
    <location>
        <begin position="211"/>
        <end position="285"/>
    </location>
</feature>
<evidence type="ECO:0000256" key="2">
    <source>
        <dbReference type="ARBA" id="ARBA00008114"/>
    </source>
</evidence>
<dbReference type="InterPro" id="IPR058533">
    <property type="entry name" value="Cation_efflux_TM"/>
</dbReference>
<feature type="transmembrane region" description="Helical" evidence="7">
    <location>
        <begin position="82"/>
        <end position="104"/>
    </location>
</feature>
<name>A0A5E4SXY5_9BURK</name>
<dbReference type="Pfam" id="PF01545">
    <property type="entry name" value="Cation_efflux"/>
    <property type="match status" value="1"/>
</dbReference>
<evidence type="ECO:0000256" key="4">
    <source>
        <dbReference type="ARBA" id="ARBA00022692"/>
    </source>
</evidence>
<keyword evidence="11" id="KW-1185">Reference proteome</keyword>
<accession>A0A5E4SXY5</accession>
<dbReference type="Gene3D" id="1.20.1510.10">
    <property type="entry name" value="Cation efflux protein transmembrane domain"/>
    <property type="match status" value="1"/>
</dbReference>
<organism evidence="10 11">
    <name type="scientific">Pandoraea communis</name>
    <dbReference type="NCBI Taxonomy" id="2508297"/>
    <lineage>
        <taxon>Bacteria</taxon>
        <taxon>Pseudomonadati</taxon>
        <taxon>Pseudomonadota</taxon>
        <taxon>Betaproteobacteria</taxon>
        <taxon>Burkholderiales</taxon>
        <taxon>Burkholderiaceae</taxon>
        <taxon>Pandoraea</taxon>
    </lineage>
</organism>
<dbReference type="InterPro" id="IPR002524">
    <property type="entry name" value="Cation_efflux"/>
</dbReference>
<evidence type="ECO:0000256" key="1">
    <source>
        <dbReference type="ARBA" id="ARBA00004141"/>
    </source>
</evidence>
<evidence type="ECO:0000256" key="6">
    <source>
        <dbReference type="ARBA" id="ARBA00023136"/>
    </source>
</evidence>
<gene>
    <name evidence="10" type="ORF">PCO31111_01049</name>
</gene>
<protein>
    <submittedName>
        <fullName evidence="10">Cation diffusion facilitator family transporter</fullName>
    </submittedName>
</protein>
<dbReference type="Pfam" id="PF16916">
    <property type="entry name" value="ZT_dimer"/>
    <property type="match status" value="1"/>
</dbReference>
<dbReference type="InterPro" id="IPR050291">
    <property type="entry name" value="CDF_Transporter"/>
</dbReference>
<dbReference type="GO" id="GO:0016020">
    <property type="term" value="C:membrane"/>
    <property type="evidence" value="ECO:0007669"/>
    <property type="project" value="UniProtKB-SubCell"/>
</dbReference>
<dbReference type="RefSeq" id="WP_150583982.1">
    <property type="nucleotide sequence ID" value="NZ_CABPSE010000002.1"/>
</dbReference>
<evidence type="ECO:0000259" key="9">
    <source>
        <dbReference type="Pfam" id="PF16916"/>
    </source>
</evidence>
<dbReference type="AlphaFoldDB" id="A0A5E4SXY5"/>
<feature type="domain" description="Cation efflux protein transmembrane" evidence="8">
    <location>
        <begin position="12"/>
        <end position="205"/>
    </location>
</feature>
<evidence type="ECO:0000256" key="3">
    <source>
        <dbReference type="ARBA" id="ARBA00022448"/>
    </source>
</evidence>
<dbReference type="Proteomes" id="UP000383971">
    <property type="component" value="Unassembled WGS sequence"/>
</dbReference>
<keyword evidence="5 7" id="KW-1133">Transmembrane helix</keyword>
<dbReference type="SUPFAM" id="SSF160240">
    <property type="entry name" value="Cation efflux protein cytoplasmic domain-like"/>
    <property type="match status" value="1"/>
</dbReference>
<evidence type="ECO:0000313" key="10">
    <source>
        <dbReference type="EMBL" id="VVD79613.1"/>
    </source>
</evidence>
<evidence type="ECO:0000256" key="5">
    <source>
        <dbReference type="ARBA" id="ARBA00022989"/>
    </source>
</evidence>